<dbReference type="RefSeq" id="WP_136380367.1">
    <property type="nucleotide sequence ID" value="NZ_SLUB01000028.1"/>
</dbReference>
<dbReference type="InterPro" id="IPR035996">
    <property type="entry name" value="4pyrrol_Methylase_sf"/>
</dbReference>
<keyword evidence="3" id="KW-0378">Hydrolase</keyword>
<keyword evidence="4" id="KW-1185">Reference proteome</keyword>
<dbReference type="STRING" id="1033734.GCA_000285535_04557"/>
<dbReference type="CDD" id="cd11529">
    <property type="entry name" value="NTP-PPase_MazG_Cterm"/>
    <property type="match status" value="1"/>
</dbReference>
<dbReference type="CDD" id="cd11528">
    <property type="entry name" value="NTP-PPase_MazG_Nterm"/>
    <property type="match status" value="1"/>
</dbReference>
<dbReference type="AlphaFoldDB" id="A0A4S3PPE4"/>
<proteinExistence type="predicted"/>
<evidence type="ECO:0000259" key="1">
    <source>
        <dbReference type="Pfam" id="PF00590"/>
    </source>
</evidence>
<accession>A0A4S3PPE4</accession>
<comment type="caution">
    <text evidence="3">The sequence shown here is derived from an EMBL/GenBank/DDBJ whole genome shotgun (WGS) entry which is preliminary data.</text>
</comment>
<dbReference type="FunFam" id="3.40.1010.10:FF:000008">
    <property type="entry name" value="Similar to nucleoside triphosphate pyrophosphohydrolase, MazG"/>
    <property type="match status" value="1"/>
</dbReference>
<dbReference type="EMBL" id="SLUB01000028">
    <property type="protein sequence ID" value="THE11470.1"/>
    <property type="molecule type" value="Genomic_DNA"/>
</dbReference>
<dbReference type="Gene3D" id="3.40.1010.10">
    <property type="entry name" value="Cobalt-precorrin-4 Transmethylase, Domain 1"/>
    <property type="match status" value="1"/>
</dbReference>
<dbReference type="PANTHER" id="PTHR30522">
    <property type="entry name" value="NUCLEOSIDE TRIPHOSPHATE PYROPHOSPHOHYDROLASE"/>
    <property type="match status" value="1"/>
</dbReference>
<dbReference type="GO" id="GO:0046081">
    <property type="term" value="P:dUTP catabolic process"/>
    <property type="evidence" value="ECO:0007669"/>
    <property type="project" value="TreeGrafter"/>
</dbReference>
<dbReference type="FunFam" id="1.10.287.1080:FF:000003">
    <property type="entry name" value="Nucleoside triphosphate pyrophosphohydrolase"/>
    <property type="match status" value="1"/>
</dbReference>
<dbReference type="SUPFAM" id="SSF101386">
    <property type="entry name" value="all-alpha NTP pyrophosphatases"/>
    <property type="match status" value="2"/>
</dbReference>
<dbReference type="GO" id="GO:0046052">
    <property type="term" value="P:UTP catabolic process"/>
    <property type="evidence" value="ECO:0007669"/>
    <property type="project" value="TreeGrafter"/>
</dbReference>
<dbReference type="GO" id="GO:0006203">
    <property type="term" value="P:dGTP catabolic process"/>
    <property type="evidence" value="ECO:0007669"/>
    <property type="project" value="TreeGrafter"/>
</dbReference>
<dbReference type="NCBIfam" id="TIGR00444">
    <property type="entry name" value="mazG"/>
    <property type="match status" value="1"/>
</dbReference>
<dbReference type="GO" id="GO:0046076">
    <property type="term" value="P:dTTP catabolic process"/>
    <property type="evidence" value="ECO:0007669"/>
    <property type="project" value="TreeGrafter"/>
</dbReference>
<dbReference type="OrthoDB" id="9808939at2"/>
<evidence type="ECO:0000313" key="3">
    <source>
        <dbReference type="EMBL" id="THE11470.1"/>
    </source>
</evidence>
<dbReference type="InterPro" id="IPR011551">
    <property type="entry name" value="NTP_PyrPHydrolase_MazG"/>
</dbReference>
<evidence type="ECO:0000259" key="2">
    <source>
        <dbReference type="Pfam" id="PF03819"/>
    </source>
</evidence>
<gene>
    <name evidence="3" type="ORF">E1I69_14895</name>
</gene>
<dbReference type="InterPro" id="IPR048011">
    <property type="entry name" value="NTP-PPase_MazG-like_C"/>
</dbReference>
<protein>
    <submittedName>
        <fullName evidence="3">Nucleoside triphosphate pyrophosphohydrolase</fullName>
        <ecNumber evidence="3">3.6.1.9</ecNumber>
    </submittedName>
</protein>
<dbReference type="GO" id="GO:0046047">
    <property type="term" value="P:TTP catabolic process"/>
    <property type="evidence" value="ECO:0007669"/>
    <property type="project" value="TreeGrafter"/>
</dbReference>
<reference evidence="3 4" key="1">
    <citation type="journal article" date="2019" name="Indoor Air">
        <title>Impacts of indoor surface finishes on bacterial viability.</title>
        <authorList>
            <person name="Hu J."/>
            <person name="Maamar S.B."/>
            <person name="Glawe A.J."/>
            <person name="Gottel N."/>
            <person name="Gilbert J.A."/>
            <person name="Hartmann E.M."/>
        </authorList>
    </citation>
    <scope>NUCLEOTIDE SEQUENCE [LARGE SCALE GENOMIC DNA]</scope>
    <source>
        <strain evidence="3 4">AF060A6</strain>
    </source>
</reference>
<feature type="domain" description="NTP pyrophosphohydrolase MazG-like" evidence="2">
    <location>
        <begin position="390"/>
        <end position="447"/>
    </location>
</feature>
<dbReference type="GO" id="GO:0008168">
    <property type="term" value="F:methyltransferase activity"/>
    <property type="evidence" value="ECO:0007669"/>
    <property type="project" value="InterPro"/>
</dbReference>
<dbReference type="EC" id="3.6.1.9" evidence="3"/>
<sequence>MITVLGLGAGDLSQLPLGIYRRLLAAEHLFLRTKEHPVIKELEAEGLSYQSFDEIYEKHDQFEAVYGEIVAILKDEAKTKDIIYAVPGHPMVAEKTTQLLLEDKDLQVQIEGGQSFIDPLFASLKIDPIEGFQFLDALSFEKDELQLSQHIIICQVYDQYIASNVKLTLMEQLPDEYEVYIVTAAGSKEEKITKVPLYELDREARVNNLTSVYVPPVKEDEMLYHDFRSFRRIIAALRGPGGCPWDQKQTHESLKKYLLEEAYEVLDAIDSEDDAHLAEELGDVLLQVLLHAQIGEDEGMFTIDDVIRGISEKMIRRHPHVFGEVSADTAEEVVTNWEQIKRMEKGNDLEEKSILDEVTKGLPGLMKAVQYQKKAAKVGFDWDDVEPMWDKVFEEIQEYKEAVTEKQKGEAVQEFGDILFALANIARFYKFDPEEALAITNQKFARRFRFIEEELKTQGLKFEEQTLEQLDAIWEKAKQKGL</sequence>
<dbReference type="NCBIfam" id="NF007113">
    <property type="entry name" value="PRK09562.1"/>
    <property type="match status" value="1"/>
</dbReference>
<dbReference type="Gene3D" id="1.10.287.1080">
    <property type="entry name" value="MazG-like"/>
    <property type="match status" value="2"/>
</dbReference>
<dbReference type="GO" id="GO:0046061">
    <property type="term" value="P:dATP catabolic process"/>
    <property type="evidence" value="ECO:0007669"/>
    <property type="project" value="TreeGrafter"/>
</dbReference>
<dbReference type="InterPro" id="IPR000878">
    <property type="entry name" value="4pyrrol_Mease"/>
</dbReference>
<dbReference type="GO" id="GO:0047429">
    <property type="term" value="F:nucleoside triphosphate diphosphatase activity"/>
    <property type="evidence" value="ECO:0007669"/>
    <property type="project" value="UniProtKB-EC"/>
</dbReference>
<dbReference type="InterPro" id="IPR004518">
    <property type="entry name" value="MazG-like_dom"/>
</dbReference>
<dbReference type="CDD" id="cd11723">
    <property type="entry name" value="YabN_N_like"/>
    <property type="match status" value="1"/>
</dbReference>
<name>A0A4S3PPE4_9BACI</name>
<dbReference type="InterPro" id="IPR048015">
    <property type="entry name" value="NTP-PPase_MazG-like_N"/>
</dbReference>
<dbReference type="FunFam" id="1.10.287.1080:FF:000001">
    <property type="entry name" value="Nucleoside triphosphate pyrophosphohydrolase"/>
    <property type="match status" value="1"/>
</dbReference>
<dbReference type="PIRSF" id="PIRSF002845">
    <property type="entry name" value="Ttrprl_mtas_MazG"/>
    <property type="match status" value="1"/>
</dbReference>
<evidence type="ECO:0000313" key="4">
    <source>
        <dbReference type="Proteomes" id="UP000306477"/>
    </source>
</evidence>
<organism evidence="3 4">
    <name type="scientific">Bacillus timonensis</name>
    <dbReference type="NCBI Taxonomy" id="1033734"/>
    <lineage>
        <taxon>Bacteria</taxon>
        <taxon>Bacillati</taxon>
        <taxon>Bacillota</taxon>
        <taxon>Bacilli</taxon>
        <taxon>Bacillales</taxon>
        <taxon>Bacillaceae</taxon>
        <taxon>Bacillus</taxon>
    </lineage>
</organism>
<dbReference type="InterPro" id="IPR024180">
    <property type="entry name" value="Tetrapyrrole_Mease/MazG_pred"/>
</dbReference>
<dbReference type="Pfam" id="PF00590">
    <property type="entry name" value="TP_methylase"/>
    <property type="match status" value="1"/>
</dbReference>
<dbReference type="PANTHER" id="PTHR30522:SF0">
    <property type="entry name" value="NUCLEOSIDE TRIPHOSPHATE PYROPHOSPHOHYDROLASE"/>
    <property type="match status" value="1"/>
</dbReference>
<dbReference type="Proteomes" id="UP000306477">
    <property type="component" value="Unassembled WGS sequence"/>
</dbReference>
<dbReference type="SUPFAM" id="SSF53790">
    <property type="entry name" value="Tetrapyrrole methylase"/>
    <property type="match status" value="1"/>
</dbReference>
<dbReference type="InterPro" id="IPR014777">
    <property type="entry name" value="4pyrrole_Mease_sub1"/>
</dbReference>
<feature type="domain" description="Tetrapyrrole methylase" evidence="1">
    <location>
        <begin position="1"/>
        <end position="201"/>
    </location>
</feature>
<dbReference type="InterPro" id="IPR035013">
    <property type="entry name" value="YabN_N"/>
</dbReference>
<dbReference type="GO" id="GO:0006950">
    <property type="term" value="P:response to stress"/>
    <property type="evidence" value="ECO:0007669"/>
    <property type="project" value="UniProtKB-ARBA"/>
</dbReference>
<feature type="domain" description="NTP pyrophosphohydrolase MazG-like" evidence="2">
    <location>
        <begin position="249"/>
        <end position="322"/>
    </location>
</feature>
<dbReference type="Pfam" id="PF03819">
    <property type="entry name" value="MazG"/>
    <property type="match status" value="2"/>
</dbReference>